<organism evidence="1 2">
    <name type="scientific">Jeotgalibacillus soli</name>
    <dbReference type="NCBI Taxonomy" id="889306"/>
    <lineage>
        <taxon>Bacteria</taxon>
        <taxon>Bacillati</taxon>
        <taxon>Bacillota</taxon>
        <taxon>Bacilli</taxon>
        <taxon>Bacillales</taxon>
        <taxon>Caryophanaceae</taxon>
        <taxon>Jeotgalibacillus</taxon>
    </lineage>
</organism>
<accession>A0A0C2VKK8</accession>
<sequence length="45" mass="4846">MGLSAFAIQGALYAVEMSLPMSAVFVAAVLTRSEGWDHSRFACRP</sequence>
<dbReference type="AlphaFoldDB" id="A0A0C2VKK8"/>
<dbReference type="PATRIC" id="fig|889306.3.peg.2549"/>
<dbReference type="EMBL" id="JXRP01000018">
    <property type="protein sequence ID" value="KIL44991.1"/>
    <property type="molecule type" value="Genomic_DNA"/>
</dbReference>
<evidence type="ECO:0000313" key="2">
    <source>
        <dbReference type="Proteomes" id="UP000031938"/>
    </source>
</evidence>
<name>A0A0C2VKK8_9BACL</name>
<reference evidence="1 2" key="1">
    <citation type="submission" date="2015-01" db="EMBL/GenBank/DDBJ databases">
        <title>Genome sequencing of Jeotgalibacillus soli.</title>
        <authorList>
            <person name="Goh K.M."/>
            <person name="Chan K.-G."/>
            <person name="Yaakop A.S."/>
            <person name="Ee R."/>
            <person name="Gan H.M."/>
            <person name="Chan C.S."/>
        </authorList>
    </citation>
    <scope>NUCLEOTIDE SEQUENCE [LARGE SCALE GENOMIC DNA]</scope>
    <source>
        <strain evidence="1 2">P9</strain>
    </source>
</reference>
<keyword evidence="2" id="KW-1185">Reference proteome</keyword>
<gene>
    <name evidence="1" type="ORF">KP78_25350</name>
</gene>
<dbReference type="Proteomes" id="UP000031938">
    <property type="component" value="Unassembled WGS sequence"/>
</dbReference>
<protein>
    <submittedName>
        <fullName evidence="1">Uncharacterized protein</fullName>
    </submittedName>
</protein>
<evidence type="ECO:0000313" key="1">
    <source>
        <dbReference type="EMBL" id="KIL44991.1"/>
    </source>
</evidence>
<comment type="caution">
    <text evidence="1">The sequence shown here is derived from an EMBL/GenBank/DDBJ whole genome shotgun (WGS) entry which is preliminary data.</text>
</comment>
<proteinExistence type="predicted"/>